<feature type="region of interest" description="Disordered" evidence="1">
    <location>
        <begin position="1"/>
        <end position="100"/>
    </location>
</feature>
<comment type="caution">
    <text evidence="2">The sequence shown here is derived from an EMBL/GenBank/DDBJ whole genome shotgun (WGS) entry which is preliminary data.</text>
</comment>
<organism evidence="2 3">
    <name type="scientific">Amblyomma americanum</name>
    <name type="common">Lone star tick</name>
    <dbReference type="NCBI Taxonomy" id="6943"/>
    <lineage>
        <taxon>Eukaryota</taxon>
        <taxon>Metazoa</taxon>
        <taxon>Ecdysozoa</taxon>
        <taxon>Arthropoda</taxon>
        <taxon>Chelicerata</taxon>
        <taxon>Arachnida</taxon>
        <taxon>Acari</taxon>
        <taxon>Parasitiformes</taxon>
        <taxon>Ixodida</taxon>
        <taxon>Ixodoidea</taxon>
        <taxon>Ixodidae</taxon>
        <taxon>Amblyomminae</taxon>
        <taxon>Amblyomma</taxon>
    </lineage>
</organism>
<dbReference type="AlphaFoldDB" id="A0AAQ4DXX8"/>
<accession>A0AAQ4DXX8</accession>
<keyword evidence="3" id="KW-1185">Reference proteome</keyword>
<gene>
    <name evidence="2" type="ORF">V5799_005901</name>
</gene>
<protein>
    <submittedName>
        <fullName evidence="2">Uncharacterized protein</fullName>
    </submittedName>
</protein>
<dbReference type="EMBL" id="JARKHS020025579">
    <property type="protein sequence ID" value="KAK8767318.1"/>
    <property type="molecule type" value="Genomic_DNA"/>
</dbReference>
<reference evidence="2 3" key="1">
    <citation type="journal article" date="2023" name="Arcadia Sci">
        <title>De novo assembly of a long-read Amblyomma americanum tick genome.</title>
        <authorList>
            <person name="Chou S."/>
            <person name="Poskanzer K.E."/>
            <person name="Rollins M."/>
            <person name="Thuy-Boun P.S."/>
        </authorList>
    </citation>
    <scope>NUCLEOTIDE SEQUENCE [LARGE SCALE GENOMIC DNA]</scope>
    <source>
        <strain evidence="2">F_SG_1</strain>
        <tissue evidence="2">Salivary glands</tissue>
    </source>
</reference>
<feature type="compositionally biased region" description="Polar residues" evidence="1">
    <location>
        <begin position="91"/>
        <end position="100"/>
    </location>
</feature>
<name>A0AAQ4DXX8_AMBAM</name>
<evidence type="ECO:0000256" key="1">
    <source>
        <dbReference type="SAM" id="MobiDB-lite"/>
    </source>
</evidence>
<evidence type="ECO:0000313" key="3">
    <source>
        <dbReference type="Proteomes" id="UP001321473"/>
    </source>
</evidence>
<proteinExistence type="predicted"/>
<evidence type="ECO:0000313" key="2">
    <source>
        <dbReference type="EMBL" id="KAK8767318.1"/>
    </source>
</evidence>
<dbReference type="Proteomes" id="UP001321473">
    <property type="component" value="Unassembled WGS sequence"/>
</dbReference>
<sequence length="112" mass="11773">MPTDTAAEMSPMGNGCSRTLEDGVSEDAGGSTGAFVDKAALQTEPPCSGDEPGRLQPSAPDAAYPAVKRHSKRSSPIPPKSRPCPSRWSRGPSSNFSTSWEAGQALFMTVEF</sequence>